<name>A0A067RFU0_ZOONE</name>
<evidence type="ECO:0000313" key="1">
    <source>
        <dbReference type="EMBL" id="KDR19060.1"/>
    </source>
</evidence>
<protein>
    <submittedName>
        <fullName evidence="1">Uncharacterized protein</fullName>
    </submittedName>
</protein>
<keyword evidence="2" id="KW-1185">Reference proteome</keyword>
<dbReference type="EMBL" id="KK852663">
    <property type="protein sequence ID" value="KDR19060.1"/>
    <property type="molecule type" value="Genomic_DNA"/>
</dbReference>
<dbReference type="InParanoid" id="A0A067RFU0"/>
<reference evidence="1 2" key="1">
    <citation type="journal article" date="2014" name="Nat. Commun.">
        <title>Molecular traces of alternative social organization in a termite genome.</title>
        <authorList>
            <person name="Terrapon N."/>
            <person name="Li C."/>
            <person name="Robertson H.M."/>
            <person name="Ji L."/>
            <person name="Meng X."/>
            <person name="Booth W."/>
            <person name="Chen Z."/>
            <person name="Childers C.P."/>
            <person name="Glastad K.M."/>
            <person name="Gokhale K."/>
            <person name="Gowin J."/>
            <person name="Gronenberg W."/>
            <person name="Hermansen R.A."/>
            <person name="Hu H."/>
            <person name="Hunt B.G."/>
            <person name="Huylmans A.K."/>
            <person name="Khalil S.M."/>
            <person name="Mitchell R.D."/>
            <person name="Munoz-Torres M.C."/>
            <person name="Mustard J.A."/>
            <person name="Pan H."/>
            <person name="Reese J.T."/>
            <person name="Scharf M.E."/>
            <person name="Sun F."/>
            <person name="Vogel H."/>
            <person name="Xiao J."/>
            <person name="Yang W."/>
            <person name="Yang Z."/>
            <person name="Yang Z."/>
            <person name="Zhou J."/>
            <person name="Zhu J."/>
            <person name="Brent C.S."/>
            <person name="Elsik C.G."/>
            <person name="Goodisman M.A."/>
            <person name="Liberles D.A."/>
            <person name="Roe R.M."/>
            <person name="Vargo E.L."/>
            <person name="Vilcinskas A."/>
            <person name="Wang J."/>
            <person name="Bornberg-Bauer E."/>
            <person name="Korb J."/>
            <person name="Zhang G."/>
            <person name="Liebig J."/>
        </authorList>
    </citation>
    <scope>NUCLEOTIDE SEQUENCE [LARGE SCALE GENOMIC DNA]</scope>
    <source>
        <tissue evidence="1">Whole organism</tissue>
    </source>
</reference>
<accession>A0A067RFU0</accession>
<evidence type="ECO:0000313" key="2">
    <source>
        <dbReference type="Proteomes" id="UP000027135"/>
    </source>
</evidence>
<sequence>MCCLWALNPSPRNSRRTVMVLGAQLVALLNSRVMVSHDDMRFSRTTFFNTRRSLSVNKRGLPGRGCVFPFQLHNHVPDGRLEKSGNGPDGLLTDVVTNNHTTFEVTELPCSTDSVGIA</sequence>
<gene>
    <name evidence="1" type="ORF">L798_06416</name>
</gene>
<dbReference type="Proteomes" id="UP000027135">
    <property type="component" value="Unassembled WGS sequence"/>
</dbReference>
<dbReference type="AlphaFoldDB" id="A0A067RFU0"/>
<proteinExistence type="predicted"/>
<organism evidence="1 2">
    <name type="scientific">Zootermopsis nevadensis</name>
    <name type="common">Dampwood termite</name>
    <dbReference type="NCBI Taxonomy" id="136037"/>
    <lineage>
        <taxon>Eukaryota</taxon>
        <taxon>Metazoa</taxon>
        <taxon>Ecdysozoa</taxon>
        <taxon>Arthropoda</taxon>
        <taxon>Hexapoda</taxon>
        <taxon>Insecta</taxon>
        <taxon>Pterygota</taxon>
        <taxon>Neoptera</taxon>
        <taxon>Polyneoptera</taxon>
        <taxon>Dictyoptera</taxon>
        <taxon>Blattodea</taxon>
        <taxon>Blattoidea</taxon>
        <taxon>Termitoidae</taxon>
        <taxon>Termopsidae</taxon>
        <taxon>Zootermopsis</taxon>
    </lineage>
</organism>